<sequence>MVPEDQVEEQSRSVFGRDLDNDGDKMHHLLNRSTRTKTPVRSWSAGGKLKMKSILTDRHASVAMESGRRVFLRRRGRLHAPARFAGPDPLLDPRVHPRPVEVTGECRECLLAAEMTADRSIAVFVNQSSSKVVIGWYDDTRRVETVCRVRQQRAIKLVPLDVILSRTRQLLHGLSARRAEVRDDVRVERVGFVRRNDLVALSDITGTEAIVLRHSSTLVLIVFVSRRLMTGLTSWIVVRATRQRIGKDVILAGVVVNDEIVLGEERQPASHGL</sequence>
<organism evidence="2 3">
    <name type="scientific">Phytophthora cactorum</name>
    <dbReference type="NCBI Taxonomy" id="29920"/>
    <lineage>
        <taxon>Eukaryota</taxon>
        <taxon>Sar</taxon>
        <taxon>Stramenopiles</taxon>
        <taxon>Oomycota</taxon>
        <taxon>Peronosporomycetes</taxon>
        <taxon>Peronosporales</taxon>
        <taxon>Peronosporaceae</taxon>
        <taxon>Phytophthora</taxon>
    </lineage>
</organism>
<name>A0A329RVV6_9STRA</name>
<evidence type="ECO:0000256" key="1">
    <source>
        <dbReference type="SAM" id="MobiDB-lite"/>
    </source>
</evidence>
<keyword evidence="3" id="KW-1185">Reference proteome</keyword>
<dbReference type="AlphaFoldDB" id="A0A329RVV6"/>
<dbReference type="OrthoDB" id="129344at2759"/>
<proteinExistence type="predicted"/>
<comment type="caution">
    <text evidence="2">The sequence shown here is derived from an EMBL/GenBank/DDBJ whole genome shotgun (WGS) entry which is preliminary data.</text>
</comment>
<evidence type="ECO:0000313" key="2">
    <source>
        <dbReference type="EMBL" id="RAW28429.1"/>
    </source>
</evidence>
<dbReference type="EMBL" id="MJFZ01000489">
    <property type="protein sequence ID" value="RAW28429.1"/>
    <property type="molecule type" value="Genomic_DNA"/>
</dbReference>
<evidence type="ECO:0000313" key="3">
    <source>
        <dbReference type="Proteomes" id="UP000251314"/>
    </source>
</evidence>
<accession>A0A329RVV6</accession>
<protein>
    <submittedName>
        <fullName evidence="2">Uncharacterized protein</fullName>
    </submittedName>
</protein>
<gene>
    <name evidence="2" type="ORF">PC110_g15190</name>
</gene>
<dbReference type="Proteomes" id="UP000251314">
    <property type="component" value="Unassembled WGS sequence"/>
</dbReference>
<reference evidence="2 3" key="1">
    <citation type="submission" date="2018-01" db="EMBL/GenBank/DDBJ databases">
        <title>Draft genome of the strawberry crown rot pathogen Phytophthora cactorum.</title>
        <authorList>
            <person name="Armitage A.D."/>
            <person name="Lysoe E."/>
            <person name="Nellist C.F."/>
            <person name="Harrison R.J."/>
            <person name="Brurberg M.B."/>
        </authorList>
    </citation>
    <scope>NUCLEOTIDE SEQUENCE [LARGE SCALE GENOMIC DNA]</scope>
    <source>
        <strain evidence="2 3">10300</strain>
    </source>
</reference>
<feature type="region of interest" description="Disordered" evidence="1">
    <location>
        <begin position="1"/>
        <end position="26"/>
    </location>
</feature>
<feature type="compositionally biased region" description="Basic and acidic residues" evidence="1">
    <location>
        <begin position="9"/>
        <end position="26"/>
    </location>
</feature>
<dbReference type="VEuPathDB" id="FungiDB:PC110_g15190"/>